<evidence type="ECO:0000256" key="4">
    <source>
        <dbReference type="ARBA" id="ARBA00023002"/>
    </source>
</evidence>
<dbReference type="PANTHER" id="PTHR43400:SF7">
    <property type="entry name" value="FAD-DEPENDENT OXIDOREDUCTASE 2 FAD BINDING DOMAIN-CONTAINING PROTEIN"/>
    <property type="match status" value="1"/>
</dbReference>
<protein>
    <submittedName>
        <fullName evidence="7">Succinate dehydrogenase/fumarate reductase</fullName>
    </submittedName>
</protein>
<evidence type="ECO:0000256" key="1">
    <source>
        <dbReference type="ARBA" id="ARBA00001974"/>
    </source>
</evidence>
<comment type="cofactor">
    <cofactor evidence="1">
        <name>FAD</name>
        <dbReference type="ChEBI" id="CHEBI:57692"/>
    </cofactor>
</comment>
<accession>M9LPL4</accession>
<dbReference type="AlphaFoldDB" id="M9LPL4"/>
<keyword evidence="4" id="KW-0560">Oxidoreductase</keyword>
<dbReference type="PANTHER" id="PTHR43400">
    <property type="entry name" value="FUMARATE REDUCTASE"/>
    <property type="match status" value="1"/>
</dbReference>
<reference evidence="7 8" key="1">
    <citation type="submission" date="2012-10" db="EMBL/GenBank/DDBJ databases">
        <title>Draft Genome Sequence of Paenibacillus popilliae ATCC 14706T.</title>
        <authorList>
            <person name="Iiyama K."/>
            <person name="Mori K."/>
            <person name="Mon H."/>
            <person name="Chieda Y."/>
            <person name="Lee J.M."/>
            <person name="Kusakabe T."/>
            <person name="Tashiro K."/>
            <person name="Asano S."/>
            <person name="Yasunaga-Aoki C."/>
            <person name="Shimizu S."/>
        </authorList>
    </citation>
    <scope>NUCLEOTIDE SEQUENCE [LARGE SCALE GENOMIC DNA]</scope>
    <source>
        <strain evidence="7 8">ATCC 14706</strain>
    </source>
</reference>
<keyword evidence="3" id="KW-0274">FAD</keyword>
<keyword evidence="8" id="KW-1185">Reference proteome</keyword>
<evidence type="ECO:0000256" key="5">
    <source>
        <dbReference type="SAM" id="MobiDB-lite"/>
    </source>
</evidence>
<organism evidence="7 8">
    <name type="scientific">Paenibacillus popilliae ATCC 14706</name>
    <dbReference type="NCBI Taxonomy" id="1212764"/>
    <lineage>
        <taxon>Bacteria</taxon>
        <taxon>Bacillati</taxon>
        <taxon>Bacillota</taxon>
        <taxon>Bacilli</taxon>
        <taxon>Bacillales</taxon>
        <taxon>Paenibacillaceae</taxon>
        <taxon>Paenibacillus</taxon>
    </lineage>
</organism>
<dbReference type="SUPFAM" id="SSF51905">
    <property type="entry name" value="FAD/NAD(P)-binding domain"/>
    <property type="match status" value="1"/>
</dbReference>
<dbReference type="InterPro" id="IPR003953">
    <property type="entry name" value="FAD-dep_OxRdtase_2_FAD-bd"/>
</dbReference>
<comment type="caution">
    <text evidence="7">The sequence shown here is derived from an EMBL/GenBank/DDBJ whole genome shotgun (WGS) entry which is preliminary data.</text>
</comment>
<evidence type="ECO:0000256" key="3">
    <source>
        <dbReference type="ARBA" id="ARBA00022827"/>
    </source>
</evidence>
<name>M9LPL4_PAEPP</name>
<gene>
    <name evidence="7" type="ORF">PPOP_1873</name>
</gene>
<keyword evidence="2" id="KW-0285">Flavoprotein</keyword>
<dbReference type="InterPro" id="IPR050315">
    <property type="entry name" value="FAD-oxidoreductase_2"/>
</dbReference>
<dbReference type="InterPro" id="IPR036188">
    <property type="entry name" value="FAD/NAD-bd_sf"/>
</dbReference>
<dbReference type="Gene3D" id="3.50.50.60">
    <property type="entry name" value="FAD/NAD(P)-binding domain"/>
    <property type="match status" value="1"/>
</dbReference>
<evidence type="ECO:0000313" key="8">
    <source>
        <dbReference type="Proteomes" id="UP000029453"/>
    </source>
</evidence>
<proteinExistence type="predicted"/>
<dbReference type="Proteomes" id="UP000029453">
    <property type="component" value="Unassembled WGS sequence"/>
</dbReference>
<feature type="region of interest" description="Disordered" evidence="5">
    <location>
        <begin position="26"/>
        <end position="55"/>
    </location>
</feature>
<evidence type="ECO:0000313" key="7">
    <source>
        <dbReference type="EMBL" id="GAC42516.1"/>
    </source>
</evidence>
<evidence type="ECO:0000259" key="6">
    <source>
        <dbReference type="Pfam" id="PF00890"/>
    </source>
</evidence>
<sequence length="262" mass="27989">MPKNTKIVLILVFSILLIMSGCGNRSTKPETDAGKNNTAQEEKEKGNKDATSSASMANYTPLEELKDSYDIVIVGAGGAGMSAALEAKAAGMNPVILEKMPVAGGNTSKSSSGMNASETKFQKEQGISDSNDFFYEETLKGGHNTNNKELLRFFVDHSADAIDWLDSIGITLNNITITGGMSEKRTHRPENGSAVGQYLVTGLLNNVQEQGIPIFVNANVEEITTQDGKVNGVKVLFSQHGEKTIAAKSVVVTARPLKKSFS</sequence>
<feature type="domain" description="FAD-dependent oxidoreductase 2 FAD-binding" evidence="6">
    <location>
        <begin position="70"/>
        <end position="254"/>
    </location>
</feature>
<dbReference type="EMBL" id="BALG01000107">
    <property type="protein sequence ID" value="GAC42516.1"/>
    <property type="molecule type" value="Genomic_DNA"/>
</dbReference>
<dbReference type="Pfam" id="PF00890">
    <property type="entry name" value="FAD_binding_2"/>
    <property type="match status" value="1"/>
</dbReference>
<dbReference type="PROSITE" id="PS51257">
    <property type="entry name" value="PROKAR_LIPOPROTEIN"/>
    <property type="match status" value="1"/>
</dbReference>
<dbReference type="GO" id="GO:0016491">
    <property type="term" value="F:oxidoreductase activity"/>
    <property type="evidence" value="ECO:0007669"/>
    <property type="project" value="UniProtKB-KW"/>
</dbReference>
<evidence type="ECO:0000256" key="2">
    <source>
        <dbReference type="ARBA" id="ARBA00022630"/>
    </source>
</evidence>